<dbReference type="AlphaFoldDB" id="A0A1H3ADW6"/>
<organism evidence="1 2">
    <name type="scientific">Haloarcula vallismortis</name>
    <name type="common">Halobacterium vallismortis</name>
    <dbReference type="NCBI Taxonomy" id="28442"/>
    <lineage>
        <taxon>Archaea</taxon>
        <taxon>Methanobacteriati</taxon>
        <taxon>Methanobacteriota</taxon>
        <taxon>Stenosarchaea group</taxon>
        <taxon>Halobacteria</taxon>
        <taxon>Halobacteriales</taxon>
        <taxon>Haloarculaceae</taxon>
        <taxon>Haloarcula</taxon>
    </lineage>
</organism>
<dbReference type="RefSeq" id="WP_004515769.1">
    <property type="nucleotide sequence ID" value="NZ_FNOF01000024.1"/>
</dbReference>
<evidence type="ECO:0000313" key="2">
    <source>
        <dbReference type="Proteomes" id="UP000182573"/>
    </source>
</evidence>
<proteinExistence type="predicted"/>
<reference evidence="1 2" key="1">
    <citation type="submission" date="2016-10" db="EMBL/GenBank/DDBJ databases">
        <authorList>
            <person name="de Groot N.N."/>
        </authorList>
    </citation>
    <scope>NUCLEOTIDE SEQUENCE [LARGE SCALE GENOMIC DNA]</scope>
    <source>
        <strain evidence="1 2">DSM 3756</strain>
    </source>
</reference>
<dbReference type="Proteomes" id="UP000182573">
    <property type="component" value="Unassembled WGS sequence"/>
</dbReference>
<evidence type="ECO:0000313" key="1">
    <source>
        <dbReference type="EMBL" id="SDX27785.1"/>
    </source>
</evidence>
<name>A0A1H3ADW6_HALVA</name>
<gene>
    <name evidence="1" type="ORF">SAMN05443574_12412</name>
</gene>
<accession>A0A1H3ADW6</accession>
<sequence>MVDAEEKPYIQNDLIDYSTFPTSQDTYIGRRPDWVEAALPEDAVVQYTQSTGYQGQYAFVIRLDGYIWLFNDHYGSCGHCDDFIGRKRQWTEDMLRRAYCFESVEDAVEYLSETDDFSWYDLSLQEVLQMVRDPEKNRVDEVS</sequence>
<dbReference type="EMBL" id="FNOF01000024">
    <property type="protein sequence ID" value="SDX27785.1"/>
    <property type="molecule type" value="Genomic_DNA"/>
</dbReference>
<protein>
    <submittedName>
        <fullName evidence="1">Uncharacterized protein</fullName>
    </submittedName>
</protein>